<proteinExistence type="predicted"/>
<dbReference type="CDD" id="cd00564">
    <property type="entry name" value="TMP_TenI"/>
    <property type="match status" value="1"/>
</dbReference>
<feature type="domain" description="Thiamine phosphate synthase/TenI" evidence="1">
    <location>
        <begin position="61"/>
        <end position="178"/>
    </location>
</feature>
<dbReference type="Gene3D" id="3.20.20.70">
    <property type="entry name" value="Aldolase class I"/>
    <property type="match status" value="1"/>
</dbReference>
<dbReference type="GO" id="GO:0009228">
    <property type="term" value="P:thiamine biosynthetic process"/>
    <property type="evidence" value="ECO:0007669"/>
    <property type="project" value="UniProtKB-KW"/>
</dbReference>
<keyword evidence="3" id="KW-1185">Reference proteome</keyword>
<dbReference type="SUPFAM" id="SSF51391">
    <property type="entry name" value="Thiamin phosphate synthase"/>
    <property type="match status" value="1"/>
</dbReference>
<comment type="caution">
    <text evidence="2">The sequence shown here is derived from an EMBL/GenBank/DDBJ whole genome shotgun (WGS) entry which is preliminary data.</text>
</comment>
<dbReference type="EMBL" id="PYMJ01000027">
    <property type="protein sequence ID" value="PSU45727.1"/>
    <property type="molecule type" value="Genomic_DNA"/>
</dbReference>
<evidence type="ECO:0000259" key="1">
    <source>
        <dbReference type="Pfam" id="PF02581"/>
    </source>
</evidence>
<dbReference type="OrthoDB" id="9810648at2"/>
<evidence type="ECO:0000313" key="3">
    <source>
        <dbReference type="Proteomes" id="UP000240987"/>
    </source>
</evidence>
<dbReference type="AlphaFoldDB" id="A0A2T3JA50"/>
<accession>A0A2T3JA50</accession>
<gene>
    <name evidence="2" type="ORF">C9J12_21010</name>
</gene>
<organism evidence="2 3">
    <name type="scientific">Photobacterium frigidiphilum</name>
    <dbReference type="NCBI Taxonomy" id="264736"/>
    <lineage>
        <taxon>Bacteria</taxon>
        <taxon>Pseudomonadati</taxon>
        <taxon>Pseudomonadota</taxon>
        <taxon>Gammaproteobacteria</taxon>
        <taxon>Vibrionales</taxon>
        <taxon>Vibrionaceae</taxon>
        <taxon>Photobacterium</taxon>
    </lineage>
</organism>
<reference evidence="2 3" key="1">
    <citation type="submission" date="2018-01" db="EMBL/GenBank/DDBJ databases">
        <title>Whole genome sequencing of Histamine producing bacteria.</title>
        <authorList>
            <person name="Butler K."/>
        </authorList>
    </citation>
    <scope>NUCLEOTIDE SEQUENCE [LARGE SCALE GENOMIC DNA]</scope>
    <source>
        <strain evidence="2 3">JCM 12947</strain>
    </source>
</reference>
<sequence>MILPRKYAITGNEENLDVIAKMVSSKRAGALSQVRAKTHTLTTLKEVLGSKIGGIVLLNSSSYDGTVLHPFQGIHLTSQDAKDMELIKDLRKRGAKYIAASCHNEEEISIANRVGCDFITISPVNIASCHPEAKPIGWQRFSELSALANMPTFALGGQSIHDLSVAQQFGAYGISGVTEFWQDK</sequence>
<name>A0A2T3JA50_9GAMM</name>
<dbReference type="InterPro" id="IPR022998">
    <property type="entry name" value="ThiamineP_synth_TenI"/>
</dbReference>
<dbReference type="Pfam" id="PF02581">
    <property type="entry name" value="TMP-TENI"/>
    <property type="match status" value="1"/>
</dbReference>
<dbReference type="Proteomes" id="UP000240987">
    <property type="component" value="Unassembled WGS sequence"/>
</dbReference>
<evidence type="ECO:0000313" key="2">
    <source>
        <dbReference type="EMBL" id="PSU45727.1"/>
    </source>
</evidence>
<dbReference type="InterPro" id="IPR013785">
    <property type="entry name" value="Aldolase_TIM"/>
</dbReference>
<protein>
    <submittedName>
        <fullName evidence="2">Thiamine phosphate synthase</fullName>
    </submittedName>
</protein>
<dbReference type="RefSeq" id="WP_107244487.1">
    <property type="nucleotide sequence ID" value="NZ_PYMJ01000027.1"/>
</dbReference>
<dbReference type="InterPro" id="IPR036206">
    <property type="entry name" value="ThiamineP_synth_sf"/>
</dbReference>